<keyword evidence="2" id="KW-1185">Reference proteome</keyword>
<organism evidence="1 2">
    <name type="scientific">Phlebia brevispora</name>
    <dbReference type="NCBI Taxonomy" id="194682"/>
    <lineage>
        <taxon>Eukaryota</taxon>
        <taxon>Fungi</taxon>
        <taxon>Dikarya</taxon>
        <taxon>Basidiomycota</taxon>
        <taxon>Agaricomycotina</taxon>
        <taxon>Agaricomycetes</taxon>
        <taxon>Polyporales</taxon>
        <taxon>Meruliaceae</taxon>
        <taxon>Phlebia</taxon>
    </lineage>
</organism>
<name>A0ACC1SF13_9APHY</name>
<evidence type="ECO:0000313" key="1">
    <source>
        <dbReference type="EMBL" id="KAJ3538356.1"/>
    </source>
</evidence>
<dbReference type="Proteomes" id="UP001148662">
    <property type="component" value="Unassembled WGS sequence"/>
</dbReference>
<dbReference type="EMBL" id="JANHOG010001360">
    <property type="protein sequence ID" value="KAJ3538356.1"/>
    <property type="molecule type" value="Genomic_DNA"/>
</dbReference>
<accession>A0ACC1SF13</accession>
<evidence type="ECO:0000313" key="2">
    <source>
        <dbReference type="Proteomes" id="UP001148662"/>
    </source>
</evidence>
<proteinExistence type="predicted"/>
<comment type="caution">
    <text evidence="1">The sequence shown here is derived from an EMBL/GenBank/DDBJ whole genome shotgun (WGS) entry which is preliminary data.</text>
</comment>
<gene>
    <name evidence="1" type="ORF">NM688_g6533</name>
</gene>
<sequence>MRPAQLVAGRYLAAVSVTCFLWDCLLSVGDEFEYVWKKRQWSMSRICFLWIRYTTIVGLVWQAFVTSGLHSALSEPMQGGIGRCVNIDYTRDGGDSCVHRSEIICPLGAEAIHPNTAVDGVLRHVPRTLVGVWAFVSIFDFATVILIIVNALHQPYRQRFEVIERIKRDGILSFLIVFGEYSSEIPLWQDALKLTRTYPIVGLKGGIGPDGSRPLRYEINKFANPAHNPYAKDQLNLFLLALERIHAMSPTERLSWFQICGIHGEPYADWDNSRGGVESAAAQWRGYCTHSSILFPTWHRLYCALVEQAVHECMLQVLGEFPPAEQARLKPAVDHWRYPYWDWALVDEAHRIKVPELLRTPRTPVQRPSGLIETIDNPLYRYNFPVNPVTGTIDGINDVIEDDNQIVPFSRAPYTVRHPEMYNPELPFETQTTWSKGISDNDGVEASINNGEGQRPGGSQLVDEVLRLFGTMRRYPPFSNTRWIGDGSVNNYKSLEGVHNNVHVFIGGMTYGHMSENEVAAFDPIFWMHHGNVERQLSIFQALNPSDHESWPNDPWISGTLEPWFTGRKQVDAQGTWTRPAGAEETTESPLTPFHKDTEGTVYDSDGCRYINQFGYAFEELQDWLPRYWTDRKFNEPLFCEDIIKSLIDKYGWVLPKLPILLISLTSIRASYP</sequence>
<protein>
    <submittedName>
        <fullName evidence="1">Uncharacterized protein</fullName>
    </submittedName>
</protein>
<reference evidence="1" key="1">
    <citation type="submission" date="2022-07" db="EMBL/GenBank/DDBJ databases">
        <title>Genome Sequence of Phlebia brevispora.</title>
        <authorList>
            <person name="Buettner E."/>
        </authorList>
    </citation>
    <scope>NUCLEOTIDE SEQUENCE</scope>
    <source>
        <strain evidence="1">MPL23</strain>
    </source>
</reference>